<comment type="caution">
    <text evidence="2">The sequence shown here is derived from an EMBL/GenBank/DDBJ whole genome shotgun (WGS) entry which is preliminary data.</text>
</comment>
<dbReference type="InterPro" id="IPR009326">
    <property type="entry name" value="DUF984"/>
</dbReference>
<proteinExistence type="predicted"/>
<accession>A0AAJ0HE71</accession>
<dbReference type="AlphaFoldDB" id="A0AAJ0HE71"/>
<dbReference type="PANTHER" id="PTHR39203">
    <property type="entry name" value="CYTOPLASMIC PROTEIN-RELATED"/>
    <property type="match status" value="1"/>
</dbReference>
<dbReference type="EMBL" id="JAUIQD010000005">
    <property type="protein sequence ID" value="KAK3349227.1"/>
    <property type="molecule type" value="Genomic_DNA"/>
</dbReference>
<reference evidence="2" key="1">
    <citation type="journal article" date="2023" name="Mol. Phylogenet. Evol.">
        <title>Genome-scale phylogeny and comparative genomics of the fungal order Sordariales.</title>
        <authorList>
            <person name="Hensen N."/>
            <person name="Bonometti L."/>
            <person name="Westerberg I."/>
            <person name="Brannstrom I.O."/>
            <person name="Guillou S."/>
            <person name="Cros-Aarteil S."/>
            <person name="Calhoun S."/>
            <person name="Haridas S."/>
            <person name="Kuo A."/>
            <person name="Mondo S."/>
            <person name="Pangilinan J."/>
            <person name="Riley R."/>
            <person name="LaButti K."/>
            <person name="Andreopoulos B."/>
            <person name="Lipzen A."/>
            <person name="Chen C."/>
            <person name="Yan M."/>
            <person name="Daum C."/>
            <person name="Ng V."/>
            <person name="Clum A."/>
            <person name="Steindorff A."/>
            <person name="Ohm R.A."/>
            <person name="Martin F."/>
            <person name="Silar P."/>
            <person name="Natvig D.O."/>
            <person name="Lalanne C."/>
            <person name="Gautier V."/>
            <person name="Ament-Velasquez S.L."/>
            <person name="Kruys A."/>
            <person name="Hutchinson M.I."/>
            <person name="Powell A.J."/>
            <person name="Barry K."/>
            <person name="Miller A.N."/>
            <person name="Grigoriev I.V."/>
            <person name="Debuchy R."/>
            <person name="Gladieux P."/>
            <person name="Hiltunen Thoren M."/>
            <person name="Johannesson H."/>
        </authorList>
    </citation>
    <scope>NUCLEOTIDE SEQUENCE</scope>
    <source>
        <strain evidence="2">CBS 955.72</strain>
    </source>
</reference>
<evidence type="ECO:0000313" key="2">
    <source>
        <dbReference type="EMBL" id="KAK3349227.1"/>
    </source>
</evidence>
<dbReference type="Pfam" id="PF04266">
    <property type="entry name" value="ASCH"/>
    <property type="match status" value="1"/>
</dbReference>
<protein>
    <submittedName>
        <fullName evidence="2">PUA-like domain-containing protein</fullName>
    </submittedName>
</protein>
<name>A0AAJ0HE71_9PEZI</name>
<dbReference type="InterPro" id="IPR007374">
    <property type="entry name" value="ASCH_domain"/>
</dbReference>
<dbReference type="SMART" id="SM01022">
    <property type="entry name" value="ASCH"/>
    <property type="match status" value="1"/>
</dbReference>
<organism evidence="2 3">
    <name type="scientific">Lasiosphaeria hispida</name>
    <dbReference type="NCBI Taxonomy" id="260671"/>
    <lineage>
        <taxon>Eukaryota</taxon>
        <taxon>Fungi</taxon>
        <taxon>Dikarya</taxon>
        <taxon>Ascomycota</taxon>
        <taxon>Pezizomycotina</taxon>
        <taxon>Sordariomycetes</taxon>
        <taxon>Sordariomycetidae</taxon>
        <taxon>Sordariales</taxon>
        <taxon>Lasiosphaeriaceae</taxon>
        <taxon>Lasiosphaeria</taxon>
    </lineage>
</organism>
<evidence type="ECO:0000313" key="3">
    <source>
        <dbReference type="Proteomes" id="UP001275084"/>
    </source>
</evidence>
<evidence type="ECO:0000259" key="1">
    <source>
        <dbReference type="SMART" id="SM01022"/>
    </source>
</evidence>
<dbReference type="PANTHER" id="PTHR39203:SF1">
    <property type="entry name" value="CYTOPLASMIC PROTEIN"/>
    <property type="match status" value="1"/>
</dbReference>
<gene>
    <name evidence="2" type="ORF">B0T25DRAFT_237498</name>
</gene>
<dbReference type="SUPFAM" id="SSF88697">
    <property type="entry name" value="PUA domain-like"/>
    <property type="match status" value="1"/>
</dbReference>
<dbReference type="Proteomes" id="UP001275084">
    <property type="component" value="Unassembled WGS sequence"/>
</dbReference>
<reference evidence="2" key="2">
    <citation type="submission" date="2023-06" db="EMBL/GenBank/DDBJ databases">
        <authorList>
            <consortium name="Lawrence Berkeley National Laboratory"/>
            <person name="Haridas S."/>
            <person name="Hensen N."/>
            <person name="Bonometti L."/>
            <person name="Westerberg I."/>
            <person name="Brannstrom I.O."/>
            <person name="Guillou S."/>
            <person name="Cros-Aarteil S."/>
            <person name="Calhoun S."/>
            <person name="Kuo A."/>
            <person name="Mondo S."/>
            <person name="Pangilinan J."/>
            <person name="Riley R."/>
            <person name="Labutti K."/>
            <person name="Andreopoulos B."/>
            <person name="Lipzen A."/>
            <person name="Chen C."/>
            <person name="Yanf M."/>
            <person name="Daum C."/>
            <person name="Ng V."/>
            <person name="Clum A."/>
            <person name="Steindorff A."/>
            <person name="Ohm R."/>
            <person name="Martin F."/>
            <person name="Silar P."/>
            <person name="Natvig D."/>
            <person name="Lalanne C."/>
            <person name="Gautier V."/>
            <person name="Ament-Velasquez S.L."/>
            <person name="Kruys A."/>
            <person name="Hutchinson M.I."/>
            <person name="Powell A.J."/>
            <person name="Barry K."/>
            <person name="Miller A.N."/>
            <person name="Grigoriev I.V."/>
            <person name="Debuchy R."/>
            <person name="Gladieux P."/>
            <person name="Thoren M.H."/>
            <person name="Johannesson H."/>
        </authorList>
    </citation>
    <scope>NUCLEOTIDE SEQUENCE</scope>
    <source>
        <strain evidence="2">CBS 955.72</strain>
    </source>
</reference>
<keyword evidence="3" id="KW-1185">Reference proteome</keyword>
<feature type="domain" description="ASCH" evidence="1">
    <location>
        <begin position="41"/>
        <end position="150"/>
    </location>
</feature>
<dbReference type="Gene3D" id="3.10.400.10">
    <property type="entry name" value="Sulfate adenylyltransferase"/>
    <property type="match status" value="1"/>
</dbReference>
<sequence length="167" mass="18643">MSAVEPNRADIIAFMAKASAALETPLPAPKDVFNFGGTGNMRLSDKLLHFAIARIKTATTSWPIPDPLYWGVGDLSVILDGRGTPGAVMRTTSFVECKFKDVAEDFALAEAEGDYETYRQGHAEFYRKQKDGDQFDEESMVLCERFEVIYPKYEKGEKDENEGESVQ</sequence>
<dbReference type="InterPro" id="IPR015947">
    <property type="entry name" value="PUA-like_sf"/>
</dbReference>